<dbReference type="EMBL" id="HBUE01307733">
    <property type="protein sequence ID" value="CAG6581884.1"/>
    <property type="molecule type" value="Transcribed_RNA"/>
</dbReference>
<dbReference type="AlphaFoldDB" id="A0A8D8MJ21"/>
<evidence type="ECO:0000256" key="1">
    <source>
        <dbReference type="SAM" id="MobiDB-lite"/>
    </source>
</evidence>
<proteinExistence type="predicted"/>
<sequence>MPPVVPVSSVLPATRLSPIWKRISCLISLRASFAVPIAEAPSRRTVLPCRRKIRVCCWQSLTNSFNLCTICCDRWRTSSWRRRFWNRNRLISIRFEALPSRPTDLPRNSGPERRLGPVGSRLRRPAWT</sequence>
<feature type="region of interest" description="Disordered" evidence="1">
    <location>
        <begin position="100"/>
        <end position="128"/>
    </location>
</feature>
<reference evidence="2" key="1">
    <citation type="submission" date="2021-05" db="EMBL/GenBank/DDBJ databases">
        <authorList>
            <person name="Alioto T."/>
            <person name="Alioto T."/>
            <person name="Gomez Garrido J."/>
        </authorList>
    </citation>
    <scope>NUCLEOTIDE SEQUENCE</scope>
</reference>
<name>A0A8D8MJ21_CULPI</name>
<organism evidence="2">
    <name type="scientific">Culex pipiens</name>
    <name type="common">House mosquito</name>
    <dbReference type="NCBI Taxonomy" id="7175"/>
    <lineage>
        <taxon>Eukaryota</taxon>
        <taxon>Metazoa</taxon>
        <taxon>Ecdysozoa</taxon>
        <taxon>Arthropoda</taxon>
        <taxon>Hexapoda</taxon>
        <taxon>Insecta</taxon>
        <taxon>Pterygota</taxon>
        <taxon>Neoptera</taxon>
        <taxon>Endopterygota</taxon>
        <taxon>Diptera</taxon>
        <taxon>Nematocera</taxon>
        <taxon>Culicoidea</taxon>
        <taxon>Culicidae</taxon>
        <taxon>Culicinae</taxon>
        <taxon>Culicini</taxon>
        <taxon>Culex</taxon>
        <taxon>Culex</taxon>
    </lineage>
</organism>
<accession>A0A8D8MJ21</accession>
<dbReference type="EMBL" id="HBUE01201558">
    <property type="protein sequence ID" value="CAG6530078.1"/>
    <property type="molecule type" value="Transcribed_RNA"/>
</dbReference>
<protein>
    <submittedName>
        <fullName evidence="2">(northern house mosquito) hypothetical protein</fullName>
    </submittedName>
</protein>
<evidence type="ECO:0000313" key="2">
    <source>
        <dbReference type="EMBL" id="CAG6530078.1"/>
    </source>
</evidence>